<sequence>MYKKFLNGFERLSQSNARTKKKHERFERHCRRIFKAPIGSGNSNLDTRIFQARKHRFLFLESQYIAKPIRHLKYLKLSNISSHLEEDIPLKHLFGRLRMPPAILLLEHKIIRQQRYVALARASTISSQSYYDFRNQFRDRRIEDIVIASSLAFKT</sequence>
<dbReference type="InterPro" id="IPR058524">
    <property type="entry name" value="DUF8211"/>
</dbReference>
<organism evidence="2">
    <name type="scientific">Rhizophagus irregularis (strain DAOM 181602 / DAOM 197198 / MUCL 43194)</name>
    <name type="common">Arbuscular mycorrhizal fungus</name>
    <name type="synonym">Glomus intraradices</name>
    <dbReference type="NCBI Taxonomy" id="747089"/>
    <lineage>
        <taxon>Eukaryota</taxon>
        <taxon>Fungi</taxon>
        <taxon>Fungi incertae sedis</taxon>
        <taxon>Mucoromycota</taxon>
        <taxon>Glomeromycotina</taxon>
        <taxon>Glomeromycetes</taxon>
        <taxon>Glomerales</taxon>
        <taxon>Glomeraceae</taxon>
        <taxon>Rhizophagus</taxon>
    </lineage>
</organism>
<accession>U9SLA2</accession>
<gene>
    <name evidence="2" type="ORF">GLOINDRAFT_12314</name>
</gene>
<dbReference type="AlphaFoldDB" id="U9SLA2"/>
<dbReference type="Pfam" id="PF26638">
    <property type="entry name" value="DUF8211"/>
    <property type="match status" value="1"/>
</dbReference>
<dbReference type="EMBL" id="KI300194">
    <property type="protein sequence ID" value="ERZ96718.1"/>
    <property type="molecule type" value="Genomic_DNA"/>
</dbReference>
<dbReference type="HOGENOM" id="CLU_1696445_0_0_1"/>
<dbReference type="VEuPathDB" id="FungiDB:RhiirFUN_007880"/>
<evidence type="ECO:0000313" key="2">
    <source>
        <dbReference type="EMBL" id="ERZ96718.1"/>
    </source>
</evidence>
<evidence type="ECO:0000259" key="1">
    <source>
        <dbReference type="Pfam" id="PF26638"/>
    </source>
</evidence>
<feature type="domain" description="DUF8211" evidence="1">
    <location>
        <begin position="1"/>
        <end position="81"/>
    </location>
</feature>
<protein>
    <recommendedName>
        <fullName evidence="1">DUF8211 domain-containing protein</fullName>
    </recommendedName>
</protein>
<proteinExistence type="predicted"/>
<reference evidence="2" key="1">
    <citation type="submission" date="2013-07" db="EMBL/GenBank/DDBJ databases">
        <title>The genome of an arbuscular mycorrhizal fungus provides insights into the evolution of the oldest plant symbiosis.</title>
        <authorList>
            <consortium name="DOE Joint Genome Institute"/>
            <person name="Tisserant E."/>
            <person name="Malbreil M."/>
            <person name="Kuo A."/>
            <person name="Kohler A."/>
            <person name="Symeonidi A."/>
            <person name="Balestrini R."/>
            <person name="Charron P."/>
            <person name="Duensing N."/>
            <person name="Frei-dit-Frey N."/>
            <person name="Gianinazzi-Pearson V."/>
            <person name="Gilbert B."/>
            <person name="Handa Y."/>
            <person name="Hijri M."/>
            <person name="Kaul R."/>
            <person name="Kawaguchi M."/>
            <person name="Krajinski F."/>
            <person name="Lammers P."/>
            <person name="Lapierre D."/>
            <person name="Masclaux F.G."/>
            <person name="Murat C."/>
            <person name="Morin E."/>
            <person name="Ndikumana S."/>
            <person name="Pagni M."/>
            <person name="Petitpierre D."/>
            <person name="Requena N."/>
            <person name="Rosikiewicz P."/>
            <person name="Riley R."/>
            <person name="Saito K."/>
            <person name="San Clemente H."/>
            <person name="Shapiro H."/>
            <person name="van Tuinen D."/>
            <person name="Becard G."/>
            <person name="Bonfante P."/>
            <person name="Paszkowski U."/>
            <person name="Shachar-Hill Y."/>
            <person name="Young J.P."/>
            <person name="Sanders I.R."/>
            <person name="Henrissat B."/>
            <person name="Rensing S.A."/>
            <person name="Grigoriev I.V."/>
            <person name="Corradi N."/>
            <person name="Roux C."/>
            <person name="Martin F."/>
        </authorList>
    </citation>
    <scope>NUCLEOTIDE SEQUENCE</scope>
    <source>
        <strain evidence="2">DAOM 197198</strain>
    </source>
</reference>
<name>U9SLA2_RHIID</name>